<dbReference type="InterPro" id="IPR006139">
    <property type="entry name" value="D-isomer_2_OHA_DH_cat_dom"/>
</dbReference>
<dbReference type="GO" id="GO:0001221">
    <property type="term" value="F:transcription coregulator binding"/>
    <property type="evidence" value="ECO:0007669"/>
    <property type="project" value="TreeGrafter"/>
</dbReference>
<dbReference type="SUPFAM" id="SSF52283">
    <property type="entry name" value="Formate/glycerate dehydrogenase catalytic domain-like"/>
    <property type="match status" value="1"/>
</dbReference>
<dbReference type="PROSITE" id="PS00671">
    <property type="entry name" value="D_2_HYDROXYACID_DH_3"/>
    <property type="match status" value="1"/>
</dbReference>
<dbReference type="GO" id="GO:0051287">
    <property type="term" value="F:NAD binding"/>
    <property type="evidence" value="ECO:0007669"/>
    <property type="project" value="InterPro"/>
</dbReference>
<dbReference type="InterPro" id="IPR029753">
    <property type="entry name" value="D-isomer_DH_CS"/>
</dbReference>
<dbReference type="EMBL" id="DTQM01000179">
    <property type="protein sequence ID" value="HGC43363.1"/>
    <property type="molecule type" value="Genomic_DNA"/>
</dbReference>
<dbReference type="SUPFAM" id="SSF51735">
    <property type="entry name" value="NAD(P)-binding Rossmann-fold domains"/>
    <property type="match status" value="1"/>
</dbReference>
<dbReference type="InterPro" id="IPR006140">
    <property type="entry name" value="D-isomer_DH_NAD-bd"/>
</dbReference>
<comment type="similarity">
    <text evidence="1 3">Belongs to the D-isomer specific 2-hydroxyacid dehydrogenase family.</text>
</comment>
<dbReference type="InterPro" id="IPR029752">
    <property type="entry name" value="D-isomer_DH_CS1"/>
</dbReference>
<comment type="caution">
    <text evidence="6">The sequence shown here is derived from an EMBL/GenBank/DDBJ whole genome shotgun (WGS) entry which is preliminary data.</text>
</comment>
<dbReference type="CDD" id="cd05299">
    <property type="entry name" value="CtBP_dh"/>
    <property type="match status" value="1"/>
</dbReference>
<accession>A0A8J4M6R0</accession>
<evidence type="ECO:0000313" key="6">
    <source>
        <dbReference type="EMBL" id="HGC43363.1"/>
    </source>
</evidence>
<sequence>MTPHPTRAIREASVSEFVLYSEALYPDDQVERDIFGPGVKIAFYPAASLKDLPDDACAAATGLMIFRHFLNEADLARFGKLRAVVRMGVGYDRLDRPACAARGILVCNVPDYGTTEVADHAIALMLTLRRGIALHHAAQRANPPAAWTYLEHPLIRRNDTLTLGILGLGRIGTAAALRAKAFGMRVIAYDPYQPNGVERALGIARARSLDELLEKSDTLSIHAPLTPETHGLLGARELAELPRGALVINTARGPILDVEALAELMQSGHIAGAGLDVLPVEPPTEPLPTLLRAYRDRAPWVEGRLIITPHSAFHTPEAWIDIRVKSAETMRAALLGPRPQNVIAPEMF</sequence>
<dbReference type="PANTHER" id="PTHR46029:SF7">
    <property type="entry name" value="C-TERMINAL-BINDING PROTEIN"/>
    <property type="match status" value="1"/>
</dbReference>
<dbReference type="Gene3D" id="3.40.50.720">
    <property type="entry name" value="NAD(P)-binding Rossmann-like Domain"/>
    <property type="match status" value="2"/>
</dbReference>
<gene>
    <name evidence="6" type="ORF">ENY07_09135</name>
</gene>
<organism evidence="6">
    <name type="scientific">Acidicaldus sp</name>
    <dbReference type="NCBI Taxonomy" id="1872105"/>
    <lineage>
        <taxon>Bacteria</taxon>
        <taxon>Pseudomonadati</taxon>
        <taxon>Pseudomonadota</taxon>
        <taxon>Alphaproteobacteria</taxon>
        <taxon>Acetobacterales</taxon>
        <taxon>Acetobacteraceae</taxon>
        <taxon>Acidicaldus</taxon>
    </lineage>
</organism>
<dbReference type="GO" id="GO:0016616">
    <property type="term" value="F:oxidoreductase activity, acting on the CH-OH group of donors, NAD or NADP as acceptor"/>
    <property type="evidence" value="ECO:0007669"/>
    <property type="project" value="InterPro"/>
</dbReference>
<dbReference type="GO" id="GO:0140297">
    <property type="term" value="F:DNA-binding transcription factor binding"/>
    <property type="evidence" value="ECO:0007669"/>
    <property type="project" value="TreeGrafter"/>
</dbReference>
<evidence type="ECO:0000256" key="1">
    <source>
        <dbReference type="ARBA" id="ARBA00005854"/>
    </source>
</evidence>
<dbReference type="GO" id="GO:0006357">
    <property type="term" value="P:regulation of transcription by RNA polymerase II"/>
    <property type="evidence" value="ECO:0007669"/>
    <property type="project" value="TreeGrafter"/>
</dbReference>
<dbReference type="InterPro" id="IPR043322">
    <property type="entry name" value="CtBP"/>
</dbReference>
<feature type="domain" description="D-isomer specific 2-hydroxyacid dehydrogenase NAD-binding" evidence="5">
    <location>
        <begin position="122"/>
        <end position="312"/>
    </location>
</feature>
<dbReference type="InterPro" id="IPR036291">
    <property type="entry name" value="NAD(P)-bd_dom_sf"/>
</dbReference>
<dbReference type="AlphaFoldDB" id="A0A8J4M6R0"/>
<evidence type="ECO:0000256" key="3">
    <source>
        <dbReference type="RuleBase" id="RU003719"/>
    </source>
</evidence>
<dbReference type="GO" id="GO:0003714">
    <property type="term" value="F:transcription corepressor activity"/>
    <property type="evidence" value="ECO:0007669"/>
    <property type="project" value="InterPro"/>
</dbReference>
<proteinExistence type="inferred from homology"/>
<evidence type="ECO:0000259" key="5">
    <source>
        <dbReference type="Pfam" id="PF02826"/>
    </source>
</evidence>
<evidence type="ECO:0000256" key="2">
    <source>
        <dbReference type="ARBA" id="ARBA00023002"/>
    </source>
</evidence>
<dbReference type="Pfam" id="PF00389">
    <property type="entry name" value="2-Hacid_dh"/>
    <property type="match status" value="1"/>
</dbReference>
<reference evidence="6" key="1">
    <citation type="journal article" date="2020" name="mSystems">
        <title>Genome- and Community-Level Interaction Insights into Carbon Utilization and Element Cycling Functions of Hydrothermarchaeota in Hydrothermal Sediment.</title>
        <authorList>
            <person name="Zhou Z."/>
            <person name="Liu Y."/>
            <person name="Xu W."/>
            <person name="Pan J."/>
            <person name="Luo Z.H."/>
            <person name="Li M."/>
        </authorList>
    </citation>
    <scope>NUCLEOTIDE SEQUENCE</scope>
    <source>
        <strain evidence="6">SpSt-997</strain>
    </source>
</reference>
<dbReference type="Pfam" id="PF02826">
    <property type="entry name" value="2-Hacid_dh_C"/>
    <property type="match status" value="1"/>
</dbReference>
<feature type="domain" description="D-isomer specific 2-hydroxyacid dehydrogenase catalytic" evidence="4">
    <location>
        <begin position="28"/>
        <end position="343"/>
    </location>
</feature>
<dbReference type="PROSITE" id="PS00065">
    <property type="entry name" value="D_2_HYDROXYACID_DH_1"/>
    <property type="match status" value="1"/>
</dbReference>
<dbReference type="PANTHER" id="PTHR46029">
    <property type="entry name" value="C-TERMINAL-BINDING PROTEIN"/>
    <property type="match status" value="1"/>
</dbReference>
<protein>
    <submittedName>
        <fullName evidence="6">C-terminal binding protein</fullName>
    </submittedName>
</protein>
<evidence type="ECO:0000259" key="4">
    <source>
        <dbReference type="Pfam" id="PF00389"/>
    </source>
</evidence>
<dbReference type="InterPro" id="IPR051638">
    <property type="entry name" value="CTBP_dehydrogenase"/>
</dbReference>
<name>A0A8J4M6R0_9PROT</name>
<keyword evidence="2 3" id="KW-0560">Oxidoreductase</keyword>